<dbReference type="PATRIC" id="fig|1458461.3.peg.3062"/>
<dbReference type="EMBL" id="HG966617">
    <property type="protein sequence ID" value="CDO61268.1"/>
    <property type="molecule type" value="Genomic_DNA"/>
</dbReference>
<dbReference type="AlphaFoldDB" id="X5MB50"/>
<reference evidence="13 14" key="1">
    <citation type="journal article" date="2014" name="Front. Genet.">
        <title>Genome and metabolic network of "Candidatus Phaeomarinobacter ectocarpi" Ec32, a new candidate genus of Alphaproteobacteria frequently associated with brown algae.</title>
        <authorList>
            <person name="Dittami S.M."/>
            <person name="Barbeyron T."/>
            <person name="Boyen C."/>
            <person name="Cambefort J."/>
            <person name="Collet G."/>
            <person name="Delage L."/>
            <person name="Gobet A."/>
            <person name="Groisillier A."/>
            <person name="Leblanc C."/>
            <person name="Michel G."/>
            <person name="Scornet D."/>
            <person name="Siegel A."/>
            <person name="Tapia J.E."/>
            <person name="Tonon T."/>
        </authorList>
    </citation>
    <scope>NUCLEOTIDE SEQUENCE [LARGE SCALE GENOMIC DNA]</scope>
    <source>
        <strain evidence="13 14">Ec32</strain>
    </source>
</reference>
<feature type="transmembrane region" description="Helical" evidence="10">
    <location>
        <begin position="12"/>
        <end position="38"/>
    </location>
</feature>
<accession>X5MB50</accession>
<dbReference type="OrthoDB" id="9774448at2"/>
<evidence type="ECO:0000313" key="13">
    <source>
        <dbReference type="EMBL" id="CDO61268.1"/>
    </source>
</evidence>
<evidence type="ECO:0000256" key="11">
    <source>
        <dbReference type="RuleBase" id="RU365097"/>
    </source>
</evidence>
<organism evidence="13 14">
    <name type="scientific">Candidatus Phaeomarinibacter ectocarpi</name>
    <dbReference type="NCBI Taxonomy" id="1458461"/>
    <lineage>
        <taxon>Bacteria</taxon>
        <taxon>Pseudomonadati</taxon>
        <taxon>Pseudomonadota</taxon>
        <taxon>Alphaproteobacteria</taxon>
        <taxon>Hyphomicrobiales</taxon>
        <taxon>Parvibaculaceae</taxon>
        <taxon>Candidatus Phaeomarinibacter</taxon>
    </lineage>
</organism>
<dbReference type="GO" id="GO:0005886">
    <property type="term" value="C:plasma membrane"/>
    <property type="evidence" value="ECO:0007669"/>
    <property type="project" value="UniProtKB-SubCell"/>
</dbReference>
<dbReference type="RefSeq" id="WP_043949108.1">
    <property type="nucleotide sequence ID" value="NZ_HG966617.1"/>
</dbReference>
<feature type="domain" description="ABC transmembrane type-1" evidence="12">
    <location>
        <begin position="12"/>
        <end position="215"/>
    </location>
</feature>
<dbReference type="Pfam" id="PF00528">
    <property type="entry name" value="BPD_transp_1"/>
    <property type="match status" value="1"/>
</dbReference>
<feature type="transmembrane region" description="Helical" evidence="10">
    <location>
        <begin position="50"/>
        <end position="71"/>
    </location>
</feature>
<gene>
    <name evidence="13" type="ORF">BN1012_Phect3056</name>
</gene>
<keyword evidence="14" id="KW-1185">Reference proteome</keyword>
<feature type="transmembrane region" description="Helical" evidence="10">
    <location>
        <begin position="91"/>
        <end position="112"/>
    </location>
</feature>
<sequence>MWGITDAELQALTVSLTVAGVGLLVSMPLALLTGWALARWQFWGKTALDIIVHLPLVMPPVALGYLLLLALGPRGPIGEPLQSWFGINLAFSWSGAVIVAAVSGFPLAVRAIRISAENVEERLLQAARTLGQSPFGAFATIALPLMVPGVVAGGVLAFARALGEFGATITFAASIPGETRTLPLALYTFLQMPGGEQAALRVLILSVTVAVAALVASEYLVRRSARQR</sequence>
<feature type="transmembrane region" description="Helical" evidence="10">
    <location>
        <begin position="198"/>
        <end position="221"/>
    </location>
</feature>
<dbReference type="InterPro" id="IPR000515">
    <property type="entry name" value="MetI-like"/>
</dbReference>
<evidence type="ECO:0000256" key="1">
    <source>
        <dbReference type="ARBA" id="ARBA00002949"/>
    </source>
</evidence>
<feature type="transmembrane region" description="Helical" evidence="10">
    <location>
        <begin position="133"/>
        <end position="159"/>
    </location>
</feature>
<proteinExistence type="inferred from homology"/>
<dbReference type="HOGENOM" id="CLU_016047_14_3_5"/>
<keyword evidence="7 10" id="KW-0812">Transmembrane</keyword>
<evidence type="ECO:0000256" key="2">
    <source>
        <dbReference type="ARBA" id="ARBA00004651"/>
    </source>
</evidence>
<comment type="function">
    <text evidence="1 11">Part of the binding-protein-dependent transport system for molybdenum; probably responsible for the translocation of the substrate across the membrane.</text>
</comment>
<evidence type="ECO:0000256" key="3">
    <source>
        <dbReference type="ARBA" id="ARBA00007069"/>
    </source>
</evidence>
<comment type="subcellular location">
    <subcellularLocation>
        <location evidence="11">Cell inner membrane</location>
        <topology evidence="11">Multi-pass membrane protein</topology>
    </subcellularLocation>
    <subcellularLocation>
        <location evidence="2 10">Cell membrane</location>
        <topology evidence="2 10">Multi-pass membrane protein</topology>
    </subcellularLocation>
</comment>
<keyword evidence="5" id="KW-1003">Cell membrane</keyword>
<evidence type="ECO:0000256" key="10">
    <source>
        <dbReference type="RuleBase" id="RU363032"/>
    </source>
</evidence>
<comment type="similarity">
    <text evidence="3 11">Belongs to the binding-protein-dependent transport system permease family. CysTW subfamily.</text>
</comment>
<dbReference type="KEGG" id="pect:BN1012_Phect3056"/>
<dbReference type="CDD" id="cd06261">
    <property type="entry name" value="TM_PBP2"/>
    <property type="match status" value="1"/>
</dbReference>
<protein>
    <recommendedName>
        <fullName evidence="11">Molybdenum transport system permease</fullName>
    </recommendedName>
</protein>
<evidence type="ECO:0000256" key="5">
    <source>
        <dbReference type="ARBA" id="ARBA00022475"/>
    </source>
</evidence>
<keyword evidence="6 11" id="KW-0500">Molybdenum</keyword>
<evidence type="ECO:0000256" key="8">
    <source>
        <dbReference type="ARBA" id="ARBA00022989"/>
    </source>
</evidence>
<evidence type="ECO:0000259" key="12">
    <source>
        <dbReference type="PROSITE" id="PS50928"/>
    </source>
</evidence>
<evidence type="ECO:0000256" key="4">
    <source>
        <dbReference type="ARBA" id="ARBA00022448"/>
    </source>
</evidence>
<dbReference type="NCBIfam" id="NF006939">
    <property type="entry name" value="PRK09421.1"/>
    <property type="match status" value="1"/>
</dbReference>
<keyword evidence="8 10" id="KW-1133">Transmembrane helix</keyword>
<dbReference type="InterPro" id="IPR011867">
    <property type="entry name" value="ModB_ABC"/>
</dbReference>
<evidence type="ECO:0000256" key="6">
    <source>
        <dbReference type="ARBA" id="ARBA00022505"/>
    </source>
</evidence>
<dbReference type="STRING" id="1458461.BN1012_Phect3056"/>
<dbReference type="Gene3D" id="1.10.3720.10">
    <property type="entry name" value="MetI-like"/>
    <property type="match status" value="1"/>
</dbReference>
<dbReference type="InterPro" id="IPR035906">
    <property type="entry name" value="MetI-like_sf"/>
</dbReference>
<evidence type="ECO:0000256" key="7">
    <source>
        <dbReference type="ARBA" id="ARBA00022692"/>
    </source>
</evidence>
<dbReference type="GO" id="GO:0015098">
    <property type="term" value="F:molybdate ion transmembrane transporter activity"/>
    <property type="evidence" value="ECO:0007669"/>
    <property type="project" value="UniProtKB-UniRule"/>
</dbReference>
<dbReference type="SUPFAM" id="SSF161098">
    <property type="entry name" value="MetI-like"/>
    <property type="match status" value="1"/>
</dbReference>
<evidence type="ECO:0000313" key="14">
    <source>
        <dbReference type="Proteomes" id="UP000032160"/>
    </source>
</evidence>
<evidence type="ECO:0000256" key="9">
    <source>
        <dbReference type="ARBA" id="ARBA00023136"/>
    </source>
</evidence>
<keyword evidence="11" id="KW-0997">Cell inner membrane</keyword>
<dbReference type="PROSITE" id="PS50928">
    <property type="entry name" value="ABC_TM1"/>
    <property type="match status" value="1"/>
</dbReference>
<keyword evidence="9 10" id="KW-0472">Membrane</keyword>
<dbReference type="PANTHER" id="PTHR30183">
    <property type="entry name" value="MOLYBDENUM TRANSPORT SYSTEM PERMEASE PROTEIN MODB"/>
    <property type="match status" value="1"/>
</dbReference>
<keyword evidence="4 10" id="KW-0813">Transport</keyword>
<dbReference type="NCBIfam" id="TIGR02141">
    <property type="entry name" value="modB_ABC"/>
    <property type="match status" value="1"/>
</dbReference>
<dbReference type="PANTHER" id="PTHR30183:SF3">
    <property type="entry name" value="MOLYBDENUM TRANSPORT SYSTEM PERMEASE PROTEIN MODB"/>
    <property type="match status" value="1"/>
</dbReference>
<name>X5MB50_9HYPH</name>
<dbReference type="Proteomes" id="UP000032160">
    <property type="component" value="Chromosome I"/>
</dbReference>